<keyword evidence="1" id="KW-0521">NADP</keyword>
<gene>
    <name evidence="4" type="ORF">DM02DRAFT_594105</name>
</gene>
<dbReference type="Proteomes" id="UP000244855">
    <property type="component" value="Unassembled WGS sequence"/>
</dbReference>
<dbReference type="PANTHER" id="PTHR47706:SF6">
    <property type="entry name" value="NMRA-LIKE FAMILY PROTEIN (AFU_ORTHOLOGUE AFUA_6G00280)"/>
    <property type="match status" value="1"/>
</dbReference>
<dbReference type="EMBL" id="KZ805390">
    <property type="protein sequence ID" value="PVH99539.1"/>
    <property type="molecule type" value="Genomic_DNA"/>
</dbReference>
<feature type="domain" description="NmrA-like" evidence="3">
    <location>
        <begin position="14"/>
        <end position="263"/>
    </location>
</feature>
<protein>
    <submittedName>
        <fullName evidence="4">NAD(P)-binding protein</fullName>
    </submittedName>
</protein>
<evidence type="ECO:0000313" key="4">
    <source>
        <dbReference type="EMBL" id="PVH99539.1"/>
    </source>
</evidence>
<dbReference type="AlphaFoldDB" id="A0A2V1DQF3"/>
<keyword evidence="2" id="KW-0560">Oxidoreductase</keyword>
<organism evidence="4 5">
    <name type="scientific">Periconia macrospinosa</name>
    <dbReference type="NCBI Taxonomy" id="97972"/>
    <lineage>
        <taxon>Eukaryota</taxon>
        <taxon>Fungi</taxon>
        <taxon>Dikarya</taxon>
        <taxon>Ascomycota</taxon>
        <taxon>Pezizomycotina</taxon>
        <taxon>Dothideomycetes</taxon>
        <taxon>Pleosporomycetidae</taxon>
        <taxon>Pleosporales</taxon>
        <taxon>Massarineae</taxon>
        <taxon>Periconiaceae</taxon>
        <taxon>Periconia</taxon>
    </lineage>
</organism>
<dbReference type="SUPFAM" id="SSF51735">
    <property type="entry name" value="NAD(P)-binding Rossmann-fold domains"/>
    <property type="match status" value="1"/>
</dbReference>
<dbReference type="InterPro" id="IPR036291">
    <property type="entry name" value="NAD(P)-bd_dom_sf"/>
</dbReference>
<dbReference type="OrthoDB" id="5283654at2759"/>
<evidence type="ECO:0000313" key="5">
    <source>
        <dbReference type="Proteomes" id="UP000244855"/>
    </source>
</evidence>
<accession>A0A2V1DQF3</accession>
<evidence type="ECO:0000256" key="1">
    <source>
        <dbReference type="ARBA" id="ARBA00022857"/>
    </source>
</evidence>
<evidence type="ECO:0000259" key="3">
    <source>
        <dbReference type="Pfam" id="PF05368"/>
    </source>
</evidence>
<evidence type="ECO:0000256" key="2">
    <source>
        <dbReference type="ARBA" id="ARBA00023002"/>
    </source>
</evidence>
<reference evidence="4 5" key="1">
    <citation type="journal article" date="2018" name="Sci. Rep.">
        <title>Comparative genomics provides insights into the lifestyle and reveals functional heterogeneity of dark septate endophytic fungi.</title>
        <authorList>
            <person name="Knapp D.G."/>
            <person name="Nemeth J.B."/>
            <person name="Barry K."/>
            <person name="Hainaut M."/>
            <person name="Henrissat B."/>
            <person name="Johnson J."/>
            <person name="Kuo A."/>
            <person name="Lim J.H.P."/>
            <person name="Lipzen A."/>
            <person name="Nolan M."/>
            <person name="Ohm R.A."/>
            <person name="Tamas L."/>
            <person name="Grigoriev I.V."/>
            <person name="Spatafora J.W."/>
            <person name="Nagy L.G."/>
            <person name="Kovacs G.M."/>
        </authorList>
    </citation>
    <scope>NUCLEOTIDE SEQUENCE [LARGE SCALE GENOMIC DNA]</scope>
    <source>
        <strain evidence="4 5">DSE2036</strain>
    </source>
</reference>
<dbReference type="GO" id="GO:0016491">
    <property type="term" value="F:oxidoreductase activity"/>
    <property type="evidence" value="ECO:0007669"/>
    <property type="project" value="UniProtKB-KW"/>
</dbReference>
<dbReference type="PANTHER" id="PTHR47706">
    <property type="entry name" value="NMRA-LIKE FAMILY PROTEIN"/>
    <property type="match status" value="1"/>
</dbReference>
<keyword evidence="5" id="KW-1185">Reference proteome</keyword>
<name>A0A2V1DQF3_9PLEO</name>
<dbReference type="STRING" id="97972.A0A2V1DQF3"/>
<dbReference type="InterPro" id="IPR051609">
    <property type="entry name" value="NmrA/Isoflavone_reductase-like"/>
</dbReference>
<proteinExistence type="predicted"/>
<dbReference type="Pfam" id="PF05368">
    <property type="entry name" value="NmrA"/>
    <property type="match status" value="1"/>
</dbReference>
<dbReference type="Gene3D" id="3.40.50.720">
    <property type="entry name" value="NAD(P)-binding Rossmann-like Domain"/>
    <property type="match status" value="1"/>
</dbReference>
<dbReference type="InterPro" id="IPR008030">
    <property type="entry name" value="NmrA-like"/>
</dbReference>
<sequence>MSSQPQNQTIKKALLIGAGELGSAFLPHLSQVPNLTLTLGVRTPSNYTTLTTSHPNLSLTALDLGSPSEELITKFAGYDIIISATGFGRDPSVLTKLAKEVLEAGKLRKEAGEKERLWYFPWQWGVDYDKTGDGGGLMPLFGEQKKIRDLLRAEAEGAGVKWTIVSVGIFMSFLFEPFWGVVEKGDNGVTVRAFNSWDRKITVTAVGDIGKVLGEVLKSGDEGVVYAAGDTVTYAQIAEIVERVTGSEVQKEVWTVPHLTEDLEKNPDDLIKKYRLTFAKDDGIAWDKKLTVNHKLGMQLVEVEQYAKEVLGA</sequence>